<sequence>MVQNKALKLYCTLYYTVFSVSNPSRIAFEHLKRNTCPNFNSVAKPTSFVSLIFVPSYFPSSASPFSLRHNHRKRTTTSPSALGSNSGFLYHARSRGSGLLWFRKNLTLQSKFSVAGGRCLHY</sequence>
<protein>
    <recommendedName>
        <fullName evidence="1">DUF7963 domain-containing protein</fullName>
    </recommendedName>
</protein>
<gene>
    <name evidence="2" type="ORF">DEO72_LG8g2440</name>
</gene>
<accession>A0A4D6MUH8</accession>
<evidence type="ECO:0000313" key="3">
    <source>
        <dbReference type="Proteomes" id="UP000501690"/>
    </source>
</evidence>
<dbReference type="InterPro" id="IPR058269">
    <property type="entry name" value="DUF7963"/>
</dbReference>
<dbReference type="EMBL" id="CP039352">
    <property type="protein sequence ID" value="QCE04404.1"/>
    <property type="molecule type" value="Genomic_DNA"/>
</dbReference>
<reference evidence="2 3" key="1">
    <citation type="submission" date="2019-04" db="EMBL/GenBank/DDBJ databases">
        <title>An improved genome assembly and genetic linkage map for asparagus bean, Vigna unguiculata ssp. sesquipedialis.</title>
        <authorList>
            <person name="Xia Q."/>
            <person name="Zhang R."/>
            <person name="Dong Y."/>
        </authorList>
    </citation>
    <scope>NUCLEOTIDE SEQUENCE [LARGE SCALE GENOMIC DNA]</scope>
    <source>
        <tissue evidence="2">Leaf</tissue>
    </source>
</reference>
<dbReference type="Proteomes" id="UP000501690">
    <property type="component" value="Linkage Group LG8"/>
</dbReference>
<keyword evidence="3" id="KW-1185">Reference proteome</keyword>
<organism evidence="2 3">
    <name type="scientific">Vigna unguiculata</name>
    <name type="common">Cowpea</name>
    <dbReference type="NCBI Taxonomy" id="3917"/>
    <lineage>
        <taxon>Eukaryota</taxon>
        <taxon>Viridiplantae</taxon>
        <taxon>Streptophyta</taxon>
        <taxon>Embryophyta</taxon>
        <taxon>Tracheophyta</taxon>
        <taxon>Spermatophyta</taxon>
        <taxon>Magnoliopsida</taxon>
        <taxon>eudicotyledons</taxon>
        <taxon>Gunneridae</taxon>
        <taxon>Pentapetalae</taxon>
        <taxon>rosids</taxon>
        <taxon>fabids</taxon>
        <taxon>Fabales</taxon>
        <taxon>Fabaceae</taxon>
        <taxon>Papilionoideae</taxon>
        <taxon>50 kb inversion clade</taxon>
        <taxon>NPAAA clade</taxon>
        <taxon>indigoferoid/millettioid clade</taxon>
        <taxon>Phaseoleae</taxon>
        <taxon>Vigna</taxon>
    </lineage>
</organism>
<name>A0A4D6MUH8_VIGUN</name>
<dbReference type="AlphaFoldDB" id="A0A4D6MUH8"/>
<evidence type="ECO:0000313" key="2">
    <source>
        <dbReference type="EMBL" id="QCE04404.1"/>
    </source>
</evidence>
<dbReference type="Pfam" id="PF25908">
    <property type="entry name" value="DUF7963"/>
    <property type="match status" value="1"/>
</dbReference>
<feature type="domain" description="DUF7963" evidence="1">
    <location>
        <begin position="4"/>
        <end position="40"/>
    </location>
</feature>
<proteinExistence type="predicted"/>
<evidence type="ECO:0000259" key="1">
    <source>
        <dbReference type="Pfam" id="PF25908"/>
    </source>
</evidence>